<protein>
    <submittedName>
        <fullName evidence="9">AI-2E family transporter</fullName>
    </submittedName>
</protein>
<comment type="caution">
    <text evidence="9">The sequence shown here is derived from an EMBL/GenBank/DDBJ whole genome shotgun (WGS) entry which is preliminary data.</text>
</comment>
<evidence type="ECO:0000256" key="8">
    <source>
        <dbReference type="SAM" id="Phobius"/>
    </source>
</evidence>
<evidence type="ECO:0000256" key="2">
    <source>
        <dbReference type="ARBA" id="ARBA00009773"/>
    </source>
</evidence>
<feature type="transmembrane region" description="Helical" evidence="8">
    <location>
        <begin position="228"/>
        <end position="257"/>
    </location>
</feature>
<dbReference type="OrthoDB" id="9793390at2"/>
<comment type="subcellular location">
    <subcellularLocation>
        <location evidence="1">Cell membrane</location>
        <topology evidence="1">Multi-pass membrane protein</topology>
    </subcellularLocation>
</comment>
<feature type="transmembrane region" description="Helical" evidence="8">
    <location>
        <begin position="146"/>
        <end position="166"/>
    </location>
</feature>
<keyword evidence="4" id="KW-1003">Cell membrane</keyword>
<dbReference type="GO" id="GO:0055085">
    <property type="term" value="P:transmembrane transport"/>
    <property type="evidence" value="ECO:0007669"/>
    <property type="project" value="TreeGrafter"/>
</dbReference>
<evidence type="ECO:0000313" key="10">
    <source>
        <dbReference type="Proteomes" id="UP000239872"/>
    </source>
</evidence>
<reference evidence="9 10" key="1">
    <citation type="submission" date="2018-01" db="EMBL/GenBank/DDBJ databases">
        <title>A novel member of the phylum Bacteroidetes isolated from glacier ice.</title>
        <authorList>
            <person name="Liu Q."/>
            <person name="Xin Y.-H."/>
        </authorList>
    </citation>
    <scope>NUCLEOTIDE SEQUENCE [LARGE SCALE GENOMIC DNA]</scope>
    <source>
        <strain evidence="9 10">RB1R16</strain>
    </source>
</reference>
<dbReference type="Pfam" id="PF01594">
    <property type="entry name" value="AI-2E_transport"/>
    <property type="match status" value="1"/>
</dbReference>
<dbReference type="PANTHER" id="PTHR21716:SF53">
    <property type="entry name" value="PERMEASE PERM-RELATED"/>
    <property type="match status" value="1"/>
</dbReference>
<gene>
    <name evidence="9" type="ORF">CJD36_015365</name>
</gene>
<accession>A0A2S7SU05</accession>
<sequence>MKDMPLTVRRSIELLGLCAVGGLLVSGKDVIMPLITAFFFALLMLPMLRRLIKHKIPEALSIVLCIVAVFIVVAGIATFLSYQVGGLVSDIDKIKENLLIHWNNISKWISTKTHLSVDQQMTMIHKQATKAGNNATGYVQGVFSSLSNILIFVGLLPIYIFLILFYRKSLLQFTYMWFDKTNHPKVTEAVKETEVIIKYYLGGLLIQISYLTVLLGGILLLFGIKHAILIGVIFAILNLIPYIGALIGNLIGVILTLTSSQEMWQIWAVLGSIAVVQFLDNNILMPRIVGSKVKINALASIVSIVIGGQLAGVAGMFLSIPVMAVLKIIFDKSTHLRQWGLLLGDDTPDNPNISKLVQRLQKKRDEEITEKEK</sequence>
<evidence type="ECO:0000256" key="4">
    <source>
        <dbReference type="ARBA" id="ARBA00022475"/>
    </source>
</evidence>
<evidence type="ECO:0000256" key="6">
    <source>
        <dbReference type="ARBA" id="ARBA00022989"/>
    </source>
</evidence>
<keyword evidence="5 8" id="KW-0812">Transmembrane</keyword>
<name>A0A2S7SU05_9BACT</name>
<keyword evidence="10" id="KW-1185">Reference proteome</keyword>
<keyword evidence="3" id="KW-0813">Transport</keyword>
<dbReference type="InterPro" id="IPR002549">
    <property type="entry name" value="AI-2E-like"/>
</dbReference>
<feature type="transmembrane region" description="Helical" evidence="8">
    <location>
        <begin position="60"/>
        <end position="82"/>
    </location>
</feature>
<feature type="transmembrane region" description="Helical" evidence="8">
    <location>
        <begin position="264"/>
        <end position="285"/>
    </location>
</feature>
<evidence type="ECO:0000256" key="3">
    <source>
        <dbReference type="ARBA" id="ARBA00022448"/>
    </source>
</evidence>
<feature type="transmembrane region" description="Helical" evidence="8">
    <location>
        <begin position="297"/>
        <end position="330"/>
    </location>
</feature>
<evidence type="ECO:0000256" key="7">
    <source>
        <dbReference type="ARBA" id="ARBA00023136"/>
    </source>
</evidence>
<keyword evidence="7 8" id="KW-0472">Membrane</keyword>
<dbReference type="PANTHER" id="PTHR21716">
    <property type="entry name" value="TRANSMEMBRANE PROTEIN"/>
    <property type="match status" value="1"/>
</dbReference>
<dbReference type="Proteomes" id="UP000239872">
    <property type="component" value="Unassembled WGS sequence"/>
</dbReference>
<dbReference type="RefSeq" id="WP_105040084.1">
    <property type="nucleotide sequence ID" value="NZ_PPSL01000004.1"/>
</dbReference>
<evidence type="ECO:0000313" key="9">
    <source>
        <dbReference type="EMBL" id="PQJ10075.1"/>
    </source>
</evidence>
<evidence type="ECO:0000256" key="1">
    <source>
        <dbReference type="ARBA" id="ARBA00004651"/>
    </source>
</evidence>
<dbReference type="EMBL" id="PPSL01000004">
    <property type="protein sequence ID" value="PQJ10075.1"/>
    <property type="molecule type" value="Genomic_DNA"/>
</dbReference>
<proteinExistence type="inferred from homology"/>
<feature type="transmembrane region" description="Helical" evidence="8">
    <location>
        <begin position="30"/>
        <end position="48"/>
    </location>
</feature>
<dbReference type="GO" id="GO:0005886">
    <property type="term" value="C:plasma membrane"/>
    <property type="evidence" value="ECO:0007669"/>
    <property type="project" value="UniProtKB-SubCell"/>
</dbReference>
<feature type="transmembrane region" description="Helical" evidence="8">
    <location>
        <begin position="199"/>
        <end position="222"/>
    </location>
</feature>
<keyword evidence="6 8" id="KW-1133">Transmembrane helix</keyword>
<evidence type="ECO:0000256" key="5">
    <source>
        <dbReference type="ARBA" id="ARBA00022692"/>
    </source>
</evidence>
<organism evidence="9 10">
    <name type="scientific">Flavipsychrobacter stenotrophus</name>
    <dbReference type="NCBI Taxonomy" id="2077091"/>
    <lineage>
        <taxon>Bacteria</taxon>
        <taxon>Pseudomonadati</taxon>
        <taxon>Bacteroidota</taxon>
        <taxon>Chitinophagia</taxon>
        <taxon>Chitinophagales</taxon>
        <taxon>Chitinophagaceae</taxon>
        <taxon>Flavipsychrobacter</taxon>
    </lineage>
</organism>
<comment type="similarity">
    <text evidence="2">Belongs to the autoinducer-2 exporter (AI-2E) (TC 2.A.86) family.</text>
</comment>
<dbReference type="AlphaFoldDB" id="A0A2S7SU05"/>